<accession>A0AAW0NQP3</accession>
<proteinExistence type="predicted"/>
<evidence type="ECO:0000256" key="1">
    <source>
        <dbReference type="SAM" id="MobiDB-lite"/>
    </source>
</evidence>
<comment type="caution">
    <text evidence="2">The sequence shown here is derived from an EMBL/GenBank/DDBJ whole genome shotgun (WGS) entry which is preliminary data.</text>
</comment>
<feature type="compositionally biased region" description="Basic and acidic residues" evidence="1">
    <location>
        <begin position="25"/>
        <end position="36"/>
    </location>
</feature>
<keyword evidence="3" id="KW-1185">Reference proteome</keyword>
<reference evidence="3" key="1">
    <citation type="submission" date="2024-04" db="EMBL/GenBank/DDBJ databases">
        <title>Salinicola lusitanus LLJ914,a marine bacterium isolated from the Okinawa Trough.</title>
        <authorList>
            <person name="Li J."/>
        </authorList>
    </citation>
    <scope>NUCLEOTIDE SEQUENCE [LARGE SCALE GENOMIC DNA]</scope>
</reference>
<evidence type="ECO:0000313" key="2">
    <source>
        <dbReference type="EMBL" id="KAK7901784.1"/>
    </source>
</evidence>
<gene>
    <name evidence="2" type="ORF">WMY93_018553</name>
</gene>
<protein>
    <submittedName>
        <fullName evidence="2">Uncharacterized protein</fullName>
    </submittedName>
</protein>
<name>A0AAW0NQP3_9GOBI</name>
<organism evidence="2 3">
    <name type="scientific">Mugilogobius chulae</name>
    <name type="common">yellowstripe goby</name>
    <dbReference type="NCBI Taxonomy" id="88201"/>
    <lineage>
        <taxon>Eukaryota</taxon>
        <taxon>Metazoa</taxon>
        <taxon>Chordata</taxon>
        <taxon>Craniata</taxon>
        <taxon>Vertebrata</taxon>
        <taxon>Euteleostomi</taxon>
        <taxon>Actinopterygii</taxon>
        <taxon>Neopterygii</taxon>
        <taxon>Teleostei</taxon>
        <taxon>Neoteleostei</taxon>
        <taxon>Acanthomorphata</taxon>
        <taxon>Gobiaria</taxon>
        <taxon>Gobiiformes</taxon>
        <taxon>Gobioidei</taxon>
        <taxon>Gobiidae</taxon>
        <taxon>Gobionellinae</taxon>
        <taxon>Mugilogobius</taxon>
    </lineage>
</organism>
<dbReference type="AlphaFoldDB" id="A0AAW0NQP3"/>
<dbReference type="EMBL" id="JBBPFD010000013">
    <property type="protein sequence ID" value="KAK7901784.1"/>
    <property type="molecule type" value="Genomic_DNA"/>
</dbReference>
<dbReference type="Proteomes" id="UP001460270">
    <property type="component" value="Unassembled WGS sequence"/>
</dbReference>
<evidence type="ECO:0000313" key="3">
    <source>
        <dbReference type="Proteomes" id="UP001460270"/>
    </source>
</evidence>
<feature type="region of interest" description="Disordered" evidence="1">
    <location>
        <begin position="25"/>
        <end position="44"/>
    </location>
</feature>
<sequence length="287" mass="32158">MVSYTRTSPPVSFSVNPLLHDFRAETREAPRTKEKNWVNSQASRRADSEWGQDFRKLPSGGAACNAAFIPSSDTETPHCLAITSNAWEAHVATETQPGENCVIPECVATRRESFRKRTLDEAINLDAQWSQTVEQNVEHISESKQAEIHCDDVAGQVQAKEDSRVVVLIGERPKADEQKKKQVQKMRKTRTTEREWTCLPLPQPVYLRQHFQFLSVPAPPFAPVPAVSPHHPPVLPPLLPPAFYASAPVPFVDGPPSPYVMPAFSPRLYSPPPAPFLPLHYVFRLLD</sequence>